<comment type="caution">
    <text evidence="4">The sequence shown here is derived from an EMBL/GenBank/DDBJ whole genome shotgun (WGS) entry which is preliminary data.</text>
</comment>
<dbReference type="Pfam" id="PF00013">
    <property type="entry name" value="KH_1"/>
    <property type="match status" value="2"/>
</dbReference>
<dbReference type="SUPFAM" id="SSF54791">
    <property type="entry name" value="Eukaryotic type KH-domain (KH-domain type I)"/>
    <property type="match status" value="2"/>
</dbReference>
<evidence type="ECO:0000256" key="2">
    <source>
        <dbReference type="SAM" id="MobiDB-lite"/>
    </source>
</evidence>
<evidence type="ECO:0000256" key="1">
    <source>
        <dbReference type="PROSITE-ProRule" id="PRU00117"/>
    </source>
</evidence>
<accession>A0A5B7GYI7</accession>
<feature type="region of interest" description="Disordered" evidence="2">
    <location>
        <begin position="184"/>
        <end position="227"/>
    </location>
</feature>
<dbReference type="PROSITE" id="PS50084">
    <property type="entry name" value="KH_TYPE_1"/>
    <property type="match status" value="2"/>
</dbReference>
<dbReference type="EMBL" id="VSRR010021406">
    <property type="protein sequence ID" value="MPC63912.1"/>
    <property type="molecule type" value="Genomic_DNA"/>
</dbReference>
<dbReference type="InterPro" id="IPR036612">
    <property type="entry name" value="KH_dom_type_1_sf"/>
</dbReference>
<proteinExistence type="predicted"/>
<dbReference type="InterPro" id="IPR004087">
    <property type="entry name" value="KH_dom"/>
</dbReference>
<feature type="region of interest" description="Disordered" evidence="2">
    <location>
        <begin position="25"/>
        <end position="78"/>
    </location>
</feature>
<dbReference type="SMART" id="SM00322">
    <property type="entry name" value="KH"/>
    <property type="match status" value="2"/>
</dbReference>
<keyword evidence="5" id="KW-1185">Reference proteome</keyword>
<dbReference type="OrthoDB" id="10624200at2759"/>
<evidence type="ECO:0000313" key="5">
    <source>
        <dbReference type="Proteomes" id="UP000324222"/>
    </source>
</evidence>
<dbReference type="Proteomes" id="UP000324222">
    <property type="component" value="Unassembled WGS sequence"/>
</dbReference>
<dbReference type="Gene3D" id="3.30.1370.10">
    <property type="entry name" value="K Homology domain, type 1"/>
    <property type="match status" value="2"/>
</dbReference>
<keyword evidence="1" id="KW-0694">RNA-binding</keyword>
<reference evidence="4 5" key="1">
    <citation type="submission" date="2019-05" db="EMBL/GenBank/DDBJ databases">
        <title>Another draft genome of Portunus trituberculatus and its Hox gene families provides insights of decapod evolution.</title>
        <authorList>
            <person name="Jeong J.-H."/>
            <person name="Song I."/>
            <person name="Kim S."/>
            <person name="Choi T."/>
            <person name="Kim D."/>
            <person name="Ryu S."/>
            <person name="Kim W."/>
        </authorList>
    </citation>
    <scope>NUCLEOTIDE SEQUENCE [LARGE SCALE GENOMIC DNA]</scope>
    <source>
        <tissue evidence="4">Muscle</tissue>
    </source>
</reference>
<evidence type="ECO:0000313" key="4">
    <source>
        <dbReference type="EMBL" id="MPC63912.1"/>
    </source>
</evidence>
<dbReference type="InterPro" id="IPR004088">
    <property type="entry name" value="KH_dom_type_1"/>
</dbReference>
<dbReference type="AlphaFoldDB" id="A0A5B7GYI7"/>
<feature type="compositionally biased region" description="Basic and acidic residues" evidence="2">
    <location>
        <begin position="33"/>
        <end position="62"/>
    </location>
</feature>
<feature type="region of interest" description="Disordered" evidence="2">
    <location>
        <begin position="405"/>
        <end position="426"/>
    </location>
</feature>
<feature type="compositionally biased region" description="Basic residues" evidence="2">
    <location>
        <begin position="188"/>
        <end position="197"/>
    </location>
</feature>
<dbReference type="GO" id="GO:0003723">
    <property type="term" value="F:RNA binding"/>
    <property type="evidence" value="ECO:0007669"/>
    <property type="project" value="UniProtKB-UniRule"/>
</dbReference>
<gene>
    <name evidence="4" type="ORF">E2C01_058020</name>
</gene>
<feature type="domain" description="K Homology" evidence="3">
    <location>
        <begin position="318"/>
        <end position="388"/>
    </location>
</feature>
<protein>
    <submittedName>
        <fullName evidence="4">Dynein heavy chain-like protein</fullName>
    </submittedName>
</protein>
<sequence>MGEAQERMSTCFAWWKRLRKLFRRRKRPKKSRCIADDKQAISEESQDSKVKEKDNEKNRVLEENQGEGAMDEGEKEDMAIREKQEEENVEEVIHIEKGNDEVVKREIEKERVVVVIHSEEERQVKMEKEKVEEVIHLEEVVKEEIEEEKVEKKDQEEGSVVAEDEGLSLASLCVSGNVPAAEEEGWTRVRRRKRKPKGKEALPGVVQAKASSGEAPRPPAKAKPRKARRLRQQMVSSVKASWQDKVTEVEVPVEPQMRRHIVGPSGATLRELLREFDGVSVAVPPPRDAVTRTVTLRGPPLQVSSAAERVQSLLLDAEVIEMQVEVAPEQRCHVVGPGGVTVRKLRGQFPDVAVIVPAPGNRVARIVRLKGPRRQVIGAQAFIQACLEAALAAHATPCHIRPTTNRHARTHAHGPSCHTAHHPSHQ</sequence>
<name>A0A5B7GYI7_PORTR</name>
<feature type="domain" description="K Homology" evidence="3">
    <location>
        <begin position="245"/>
        <end position="315"/>
    </location>
</feature>
<dbReference type="GO" id="GO:0010468">
    <property type="term" value="P:regulation of gene expression"/>
    <property type="evidence" value="ECO:0007669"/>
    <property type="project" value="UniProtKB-ARBA"/>
</dbReference>
<evidence type="ECO:0000259" key="3">
    <source>
        <dbReference type="SMART" id="SM00322"/>
    </source>
</evidence>
<organism evidence="4 5">
    <name type="scientific">Portunus trituberculatus</name>
    <name type="common">Swimming crab</name>
    <name type="synonym">Neptunus trituberculatus</name>
    <dbReference type="NCBI Taxonomy" id="210409"/>
    <lineage>
        <taxon>Eukaryota</taxon>
        <taxon>Metazoa</taxon>
        <taxon>Ecdysozoa</taxon>
        <taxon>Arthropoda</taxon>
        <taxon>Crustacea</taxon>
        <taxon>Multicrustacea</taxon>
        <taxon>Malacostraca</taxon>
        <taxon>Eumalacostraca</taxon>
        <taxon>Eucarida</taxon>
        <taxon>Decapoda</taxon>
        <taxon>Pleocyemata</taxon>
        <taxon>Brachyura</taxon>
        <taxon>Eubrachyura</taxon>
        <taxon>Portunoidea</taxon>
        <taxon>Portunidae</taxon>
        <taxon>Portuninae</taxon>
        <taxon>Portunus</taxon>
    </lineage>
</organism>